<evidence type="ECO:0000256" key="1">
    <source>
        <dbReference type="SAM" id="Phobius"/>
    </source>
</evidence>
<feature type="transmembrane region" description="Helical" evidence="1">
    <location>
        <begin position="37"/>
        <end position="55"/>
    </location>
</feature>
<feature type="transmembrane region" description="Helical" evidence="1">
    <location>
        <begin position="192"/>
        <end position="212"/>
    </location>
</feature>
<feature type="transmembrane region" description="Helical" evidence="1">
    <location>
        <begin position="105"/>
        <end position="124"/>
    </location>
</feature>
<dbReference type="RefSeq" id="WP_233697201.1">
    <property type="nucleotide sequence ID" value="NZ_JAJNBZ010000010.1"/>
</dbReference>
<proteinExistence type="predicted"/>
<dbReference type="EMBL" id="JAJNBZ010000010">
    <property type="protein sequence ID" value="MCE5170468.1"/>
    <property type="molecule type" value="Genomic_DNA"/>
</dbReference>
<keyword evidence="1" id="KW-1133">Transmembrane helix</keyword>
<organism evidence="2 3">
    <name type="scientific">Paenibacillus profundus</name>
    <dbReference type="NCBI Taxonomy" id="1173085"/>
    <lineage>
        <taxon>Bacteria</taxon>
        <taxon>Bacillati</taxon>
        <taxon>Bacillota</taxon>
        <taxon>Bacilli</taxon>
        <taxon>Bacillales</taxon>
        <taxon>Paenibacillaceae</taxon>
        <taxon>Paenibacillus</taxon>
    </lineage>
</organism>
<sequence length="253" mass="28248">MNNKAITLRPRLPYSGVRRFFSSWRQDMKLQFRHHFYSAYLLISIAYIILLRMLPDTYQAKLNVLLTFSDPSMLGFFFIGGLILLEKGQHIHDNLFVTPHSPASYIWSKTISLTCLSLISSLFIHISTFGIHQRIGAFIAGVTLTAVFFTLVGLGVAVRCHTINGFFFSSVVYSTILVLPVLEILQVYTSKLFLLFPATGSLLLLTSVFEPISGADSVYAVSSLLIWIGIAFYWAYSSLQSNILGDAKGGRDA</sequence>
<dbReference type="InterPro" id="IPR056926">
    <property type="entry name" value="FLQE3_permease"/>
</dbReference>
<keyword evidence="1" id="KW-0472">Membrane</keyword>
<evidence type="ECO:0000313" key="2">
    <source>
        <dbReference type="EMBL" id="MCE5170468.1"/>
    </source>
</evidence>
<accession>A0ABS8YJ24</accession>
<feature type="transmembrane region" description="Helical" evidence="1">
    <location>
        <begin position="163"/>
        <end position="185"/>
    </location>
</feature>
<gene>
    <name evidence="2" type="ORF">LQV63_14225</name>
</gene>
<keyword evidence="1" id="KW-0812">Transmembrane</keyword>
<reference evidence="2 3" key="1">
    <citation type="submission" date="2021-11" db="EMBL/GenBank/DDBJ databases">
        <title>Draft genome sequence of Paenibacillus profundus YoMME, a new Gram-positive bacteria with exoelectrogenic properties.</title>
        <authorList>
            <person name="Hubenova Y."/>
            <person name="Hubenova E."/>
            <person name="Manasiev Y."/>
            <person name="Peykov S."/>
            <person name="Mitov M."/>
        </authorList>
    </citation>
    <scope>NUCLEOTIDE SEQUENCE [LARGE SCALE GENOMIC DNA]</scope>
    <source>
        <strain evidence="2 3">YoMME</strain>
    </source>
</reference>
<keyword evidence="3" id="KW-1185">Reference proteome</keyword>
<feature type="transmembrane region" description="Helical" evidence="1">
    <location>
        <begin position="62"/>
        <end position="85"/>
    </location>
</feature>
<comment type="caution">
    <text evidence="2">The sequence shown here is derived from an EMBL/GenBank/DDBJ whole genome shotgun (WGS) entry which is preliminary data.</text>
</comment>
<name>A0ABS8YJ24_9BACL</name>
<protein>
    <submittedName>
        <fullName evidence="2">ABC transporter permease</fullName>
    </submittedName>
</protein>
<feature type="transmembrane region" description="Helical" evidence="1">
    <location>
        <begin position="136"/>
        <end position="157"/>
    </location>
</feature>
<feature type="transmembrane region" description="Helical" evidence="1">
    <location>
        <begin position="218"/>
        <end position="236"/>
    </location>
</feature>
<dbReference type="Pfam" id="PF24686">
    <property type="entry name" value="FLQE3_permease"/>
    <property type="match status" value="1"/>
</dbReference>
<dbReference type="Proteomes" id="UP001199916">
    <property type="component" value="Unassembled WGS sequence"/>
</dbReference>
<evidence type="ECO:0000313" key="3">
    <source>
        <dbReference type="Proteomes" id="UP001199916"/>
    </source>
</evidence>